<dbReference type="Proteomes" id="UP001215280">
    <property type="component" value="Unassembled WGS sequence"/>
</dbReference>
<comment type="caution">
    <text evidence="1">The sequence shown here is derived from an EMBL/GenBank/DDBJ whole genome shotgun (WGS) entry which is preliminary data.</text>
</comment>
<evidence type="ECO:0000313" key="1">
    <source>
        <dbReference type="EMBL" id="KAJ7752482.1"/>
    </source>
</evidence>
<name>A0AAD7J1H3_9AGAR</name>
<protein>
    <submittedName>
        <fullName evidence="1">Uncharacterized protein</fullName>
    </submittedName>
</protein>
<dbReference type="EMBL" id="JARJLG010000064">
    <property type="protein sequence ID" value="KAJ7755287.1"/>
    <property type="molecule type" value="Genomic_DNA"/>
</dbReference>
<evidence type="ECO:0000313" key="3">
    <source>
        <dbReference type="Proteomes" id="UP001215280"/>
    </source>
</evidence>
<accession>A0AAD7J1H3</accession>
<keyword evidence="3" id="KW-1185">Reference proteome</keyword>
<gene>
    <name evidence="2" type="ORF">DFH07DRAFT_959398</name>
    <name evidence="1" type="ORF">DFH07DRAFT_960574</name>
</gene>
<sequence length="177" mass="19831">MSTAAVHNAKKAQFLVKRAAQPFAREGPGSCYNVACVKSTDIELYQGGGLTGAEFLARLVWKVGHTNDIERQQGEYGRCDKGQTHIWVCHWVVARRCYCERLAQLQQQCDGGRLIIEPCRGCRVHHREYFDFSSVAGFTQFTTLMTNVITSMGEVPNCVLLDPSPDTLDIYNLILQS</sequence>
<proteinExistence type="predicted"/>
<evidence type="ECO:0000313" key="2">
    <source>
        <dbReference type="EMBL" id="KAJ7755287.1"/>
    </source>
</evidence>
<reference evidence="1" key="1">
    <citation type="submission" date="2023-03" db="EMBL/GenBank/DDBJ databases">
        <title>Massive genome expansion in bonnet fungi (Mycena s.s.) driven by repeated elements and novel gene families across ecological guilds.</title>
        <authorList>
            <consortium name="Lawrence Berkeley National Laboratory"/>
            <person name="Harder C.B."/>
            <person name="Miyauchi S."/>
            <person name="Viragh M."/>
            <person name="Kuo A."/>
            <person name="Thoen E."/>
            <person name="Andreopoulos B."/>
            <person name="Lu D."/>
            <person name="Skrede I."/>
            <person name="Drula E."/>
            <person name="Henrissat B."/>
            <person name="Morin E."/>
            <person name="Kohler A."/>
            <person name="Barry K."/>
            <person name="LaButti K."/>
            <person name="Morin E."/>
            <person name="Salamov A."/>
            <person name="Lipzen A."/>
            <person name="Mereny Z."/>
            <person name="Hegedus B."/>
            <person name="Baldrian P."/>
            <person name="Stursova M."/>
            <person name="Weitz H."/>
            <person name="Taylor A."/>
            <person name="Grigoriev I.V."/>
            <person name="Nagy L.G."/>
            <person name="Martin F."/>
            <person name="Kauserud H."/>
        </authorList>
    </citation>
    <scope>NUCLEOTIDE SEQUENCE</scope>
    <source>
        <strain evidence="1">CBHHK188m</strain>
    </source>
</reference>
<dbReference type="AlphaFoldDB" id="A0AAD7J1H3"/>
<organism evidence="1 3">
    <name type="scientific">Mycena maculata</name>
    <dbReference type="NCBI Taxonomy" id="230809"/>
    <lineage>
        <taxon>Eukaryota</taxon>
        <taxon>Fungi</taxon>
        <taxon>Dikarya</taxon>
        <taxon>Basidiomycota</taxon>
        <taxon>Agaricomycotina</taxon>
        <taxon>Agaricomycetes</taxon>
        <taxon>Agaricomycetidae</taxon>
        <taxon>Agaricales</taxon>
        <taxon>Marasmiineae</taxon>
        <taxon>Mycenaceae</taxon>
        <taxon>Mycena</taxon>
    </lineage>
</organism>
<dbReference type="EMBL" id="JARJLG010000074">
    <property type="protein sequence ID" value="KAJ7752482.1"/>
    <property type="molecule type" value="Genomic_DNA"/>
</dbReference>